<keyword evidence="8" id="KW-0597">Phosphoprotein</keyword>
<dbReference type="SUPFAM" id="SSF48371">
    <property type="entry name" value="ARM repeat"/>
    <property type="match status" value="1"/>
</dbReference>
<dbReference type="PANTHER" id="PTHR11099:SF0">
    <property type="entry name" value="VACUOLAR PROTEIN SORTING-ASSOCIATED PROTEIN 35"/>
    <property type="match status" value="1"/>
</dbReference>
<dbReference type="EMBL" id="CM014081">
    <property type="protein sequence ID" value="TKS70391.1"/>
    <property type="molecule type" value="Genomic_DNA"/>
</dbReference>
<dbReference type="PANTHER" id="PTHR11099">
    <property type="entry name" value="VACUOLAR SORTING PROTEIN 35"/>
    <property type="match status" value="1"/>
</dbReference>
<evidence type="ECO:0000313" key="16">
    <source>
        <dbReference type="EMBL" id="TKS70391.1"/>
    </source>
</evidence>
<keyword evidence="11" id="KW-0472">Membrane</keyword>
<keyword evidence="17" id="KW-1185">Reference proteome</keyword>
<dbReference type="STRING" id="240159.A0A4U5U998"/>
<dbReference type="PROSITE" id="PS50176">
    <property type="entry name" value="ARM_REPEAT"/>
    <property type="match status" value="2"/>
</dbReference>
<dbReference type="GO" id="GO:0005769">
    <property type="term" value="C:early endosome"/>
    <property type="evidence" value="ECO:0007669"/>
    <property type="project" value="UniProtKB-SubCell"/>
</dbReference>
<evidence type="ECO:0000256" key="8">
    <source>
        <dbReference type="ARBA" id="ARBA00022553"/>
    </source>
</evidence>
<dbReference type="GO" id="GO:0005829">
    <property type="term" value="C:cytosol"/>
    <property type="evidence" value="ECO:0007669"/>
    <property type="project" value="GOC"/>
</dbReference>
<keyword evidence="9" id="KW-0967">Endosome</keyword>
<dbReference type="Pfam" id="PF03635">
    <property type="entry name" value="Vps35"/>
    <property type="match status" value="1"/>
</dbReference>
<evidence type="ECO:0000256" key="5">
    <source>
        <dbReference type="ARBA" id="ARBA00006536"/>
    </source>
</evidence>
<feature type="region of interest" description="Disordered" evidence="15">
    <location>
        <begin position="1"/>
        <end position="52"/>
    </location>
</feature>
<evidence type="ECO:0000256" key="6">
    <source>
        <dbReference type="ARBA" id="ARBA00022448"/>
    </source>
</evidence>
<accession>A0A4U5U998</accession>
<dbReference type="GO" id="GO:0031748">
    <property type="term" value="F:D1 dopamine receptor binding"/>
    <property type="evidence" value="ECO:0007669"/>
    <property type="project" value="UniProtKB-ARBA"/>
</dbReference>
<keyword evidence="6" id="KW-0813">Transport</keyword>
<dbReference type="Gene3D" id="1.25.10.10">
    <property type="entry name" value="Leucine-rich Repeat Variant"/>
    <property type="match status" value="1"/>
</dbReference>
<feature type="repeat" description="ARM" evidence="14">
    <location>
        <begin position="299"/>
        <end position="341"/>
    </location>
</feature>
<dbReference type="GO" id="GO:0030906">
    <property type="term" value="C:retromer, cargo-selective complex"/>
    <property type="evidence" value="ECO:0007669"/>
    <property type="project" value="InterPro"/>
</dbReference>
<evidence type="ECO:0000256" key="15">
    <source>
        <dbReference type="SAM" id="MobiDB-lite"/>
    </source>
</evidence>
<reference evidence="16 17" key="1">
    <citation type="submission" date="2019-01" db="EMBL/GenBank/DDBJ databases">
        <title>Genome Assembly of Collichthys lucidus.</title>
        <authorList>
            <person name="Cai M."/>
            <person name="Xiao S."/>
        </authorList>
    </citation>
    <scope>NUCLEOTIDE SEQUENCE [LARGE SCALE GENOMIC DNA]</scope>
    <source>
        <strain evidence="16">JT15FE1705JMU</strain>
        <tissue evidence="16">Muscle</tissue>
    </source>
</reference>
<dbReference type="InterPro" id="IPR011989">
    <property type="entry name" value="ARM-like"/>
</dbReference>
<evidence type="ECO:0000313" key="17">
    <source>
        <dbReference type="Proteomes" id="UP000298787"/>
    </source>
</evidence>
<evidence type="ECO:0000256" key="9">
    <source>
        <dbReference type="ARBA" id="ARBA00022753"/>
    </source>
</evidence>
<name>A0A4U5U998_COLLU</name>
<evidence type="ECO:0000256" key="12">
    <source>
        <dbReference type="ARBA" id="ARBA00072998"/>
    </source>
</evidence>
<dbReference type="GO" id="GO:0005770">
    <property type="term" value="C:late endosome"/>
    <property type="evidence" value="ECO:0007669"/>
    <property type="project" value="UniProtKB-SubCell"/>
</dbReference>
<dbReference type="GO" id="GO:0010628">
    <property type="term" value="P:positive regulation of gene expression"/>
    <property type="evidence" value="ECO:0007669"/>
    <property type="project" value="UniProtKB-ARBA"/>
</dbReference>
<sequence length="1451" mass="163506">MPTVPLQSSGYSSHSAVETSSRVRSKASVVQNSFHTSQSQTRRRTKSVGQADVDPFAVTVPVPPERSFIPVTVPPSGTLRHTLSGTLAQDRGYWQHEEEQPHQYTYKGPSHRTISRIVNRQQHYQQQGSSLGQEGWVGTGRGVPMAGNGWGTQWQQHVSRANHSSGTIGTGQYQYQAPIHRASSLRSVKSVGKGVDVMDGASIHSNDPLEEMHALDMPTAVRYLSEPDTALQVLGAAYIQHQCYHSNQAKNQVRTLHGIPALVQLFSSDNQAVQRYATGATRNLIYENADNKAVLVDAGGVARLVSILGEPDEELRKTITGVLWNLSSRDNLKEKLSREALSELTEKVLIPLCRSIPLSPSERDIFNNTTGCLRNLSSVNERTRQKMRDMKGLVDSLVCYIQQEETADDKGLENSLCVMRNLSYQLYTELPTSVQIRLEGRTRASAPRDSEAIGCFTMYNKKDTDRNQNLSILSEVSRQPSGSEWLWHPKVVGLYKLVLQQSDGSTTTREAAIGALQNITAGEGRWASVLSGVVVDQERMLPILLDLLDTDSDMELKPLTGLLRNLARHCSNKDYMAKTMVNVLVSKLPSDGLQKSPSTEVVVNICGALNHLVTCSSLAARDISYLNGISKLVGIKTSHDNSGSLKAARAASTVLCNMFQYNKLHRDYKQPTTQQSPQDEQEKLLDEAVQAVKVQSFQMKRCLDKNKLMDALKHASNMLGELRTSMLSPKSYYELYMAISDELHYLEVYLTDEFAKGRKVADLYELVQYAGNIIPRLYLLITVGVVYVRSFPQSRKDILKDLVEMCRGVQHPLRGLFLRNYLLQCTRNILPDDGEQAEGTEEMTGDINDSIDFVLLNFAEMNKLWVRMQHQGHSRDREKREKERQELRILVGTNLIVLSGVLEQVVNCRDSLAQEYLMECIIQVFPDEFHLQTLNPFLRSCAELHQHVNVKNIIIALIDRLALFAHREDGPGIPAEIKLFDIFSQQVATVIQSRQDMPSEDVVSLQVSLINLAMKCYPDRVDYVDKVLEGTVEIFNKLNLEHIATSSAVSKELTRLLKIPVDTYNNILTVLQLKHFPPLFEYFDYESRKSMSCYVLSNTLDYNTTIVAQEQVDAILSLVSTLIQDQPDQPADDPDPEDFAEEQSLVGRFIHLLHSEDPDQQYLILNTARKHFGAGGNQRIRYTLPPLVFAAYQLAFRYKENSSVDDKWEKKCQKIFSFAHQTISALIKAELAELPLRLFLQGALAAGEIGFENHETVAYEFMSQAFSLYEDEISDSKAQLAAITLIIGTFERMRCFSEENHEPLRTQCALAASKLLKKPDQCRAVSICAHLFWSGRSTDKNGEEIRDGKRVMECLKKALKIANQCMDPSLQVQLFIEILNRYVCFYERENDAVTVQVLNQLIQKIREDLPNLEASEETEQINKHFHNTLEHLRLQRESPESEGPAYEGLVL</sequence>
<dbReference type="GO" id="GO:0050793">
    <property type="term" value="P:regulation of developmental process"/>
    <property type="evidence" value="ECO:0007669"/>
    <property type="project" value="UniProtKB-ARBA"/>
</dbReference>
<dbReference type="Gene3D" id="1.25.40.660">
    <property type="entry name" value="Vacuolar protein sorting-associated protein 35, helical subcomplex Vps35-C"/>
    <property type="match status" value="1"/>
</dbReference>
<dbReference type="InterPro" id="IPR000225">
    <property type="entry name" value="Armadillo"/>
</dbReference>
<dbReference type="Proteomes" id="UP000298787">
    <property type="component" value="Chromosome 4"/>
</dbReference>
<protein>
    <recommendedName>
        <fullName evidence="12">Vacuolar protein sorting-associated protein 35</fullName>
    </recommendedName>
    <alternativeName>
        <fullName evidence="13">Vesicle protein sorting 35</fullName>
    </alternativeName>
</protein>
<gene>
    <name evidence="16" type="ORF">D9C73_004460</name>
</gene>
<dbReference type="GO" id="GO:0051049">
    <property type="term" value="P:regulation of transport"/>
    <property type="evidence" value="ECO:0007669"/>
    <property type="project" value="UniProtKB-ARBA"/>
</dbReference>
<dbReference type="GO" id="GO:0031647">
    <property type="term" value="P:regulation of protein stability"/>
    <property type="evidence" value="ECO:0007669"/>
    <property type="project" value="UniProtKB-ARBA"/>
</dbReference>
<dbReference type="FunFam" id="1.25.40.660:FF:000001">
    <property type="entry name" value="Vacuolar protein sorting-associated protein 35"/>
    <property type="match status" value="1"/>
</dbReference>
<evidence type="ECO:0000256" key="3">
    <source>
        <dbReference type="ARBA" id="ARBA00004496"/>
    </source>
</evidence>
<feature type="repeat" description="ARM" evidence="14">
    <location>
        <begin position="257"/>
        <end position="299"/>
    </location>
</feature>
<evidence type="ECO:0000256" key="11">
    <source>
        <dbReference type="ARBA" id="ARBA00023136"/>
    </source>
</evidence>
<dbReference type="GO" id="GO:0042147">
    <property type="term" value="P:retrograde transport, endosome to Golgi"/>
    <property type="evidence" value="ECO:0007669"/>
    <property type="project" value="InterPro"/>
</dbReference>
<evidence type="ECO:0000256" key="4">
    <source>
        <dbReference type="ARBA" id="ARBA00004603"/>
    </source>
</evidence>
<dbReference type="GO" id="GO:0009967">
    <property type="term" value="P:positive regulation of signal transduction"/>
    <property type="evidence" value="ECO:0007669"/>
    <property type="project" value="UniProtKB-ARBA"/>
</dbReference>
<comment type="similarity">
    <text evidence="5">Belongs to the VPS35 family.</text>
</comment>
<evidence type="ECO:0000256" key="7">
    <source>
        <dbReference type="ARBA" id="ARBA00022490"/>
    </source>
</evidence>
<dbReference type="SMART" id="SM00185">
    <property type="entry name" value="ARM"/>
    <property type="match status" value="6"/>
</dbReference>
<dbReference type="GO" id="GO:1903829">
    <property type="term" value="P:positive regulation of protein localization"/>
    <property type="evidence" value="ECO:0007669"/>
    <property type="project" value="UniProtKB-ARBA"/>
</dbReference>
<feature type="compositionally biased region" description="Polar residues" evidence="15">
    <location>
        <begin position="1"/>
        <end position="40"/>
    </location>
</feature>
<proteinExistence type="inferred from homology"/>
<keyword evidence="10" id="KW-0653">Protein transport</keyword>
<evidence type="ECO:0000256" key="2">
    <source>
        <dbReference type="ARBA" id="ARBA00004412"/>
    </source>
</evidence>
<dbReference type="InterPro" id="IPR016024">
    <property type="entry name" value="ARM-type_fold"/>
</dbReference>
<dbReference type="GO" id="GO:0099175">
    <property type="term" value="P:regulation of postsynapse organization"/>
    <property type="evidence" value="ECO:0007669"/>
    <property type="project" value="UniProtKB-ARBA"/>
</dbReference>
<organism evidence="16 17">
    <name type="scientific">Collichthys lucidus</name>
    <name type="common">Big head croaker</name>
    <name type="synonym">Sciaena lucida</name>
    <dbReference type="NCBI Taxonomy" id="240159"/>
    <lineage>
        <taxon>Eukaryota</taxon>
        <taxon>Metazoa</taxon>
        <taxon>Chordata</taxon>
        <taxon>Craniata</taxon>
        <taxon>Vertebrata</taxon>
        <taxon>Euteleostomi</taxon>
        <taxon>Actinopterygii</taxon>
        <taxon>Neopterygii</taxon>
        <taxon>Teleostei</taxon>
        <taxon>Neoteleostei</taxon>
        <taxon>Acanthomorphata</taxon>
        <taxon>Eupercaria</taxon>
        <taxon>Sciaenidae</taxon>
        <taxon>Collichthys</taxon>
    </lineage>
</organism>
<keyword evidence="7" id="KW-0963">Cytoplasm</keyword>
<evidence type="ECO:0000256" key="13">
    <source>
        <dbReference type="ARBA" id="ARBA00083192"/>
    </source>
</evidence>
<dbReference type="InterPro" id="IPR005378">
    <property type="entry name" value="Vps35"/>
</dbReference>
<evidence type="ECO:0000256" key="14">
    <source>
        <dbReference type="PROSITE-ProRule" id="PRU00259"/>
    </source>
</evidence>
<comment type="subcellular location">
    <subcellularLocation>
        <location evidence="3">Cytoplasm</location>
    </subcellularLocation>
    <subcellularLocation>
        <location evidence="2">Early endosome</location>
    </subcellularLocation>
    <subcellularLocation>
        <location evidence="4">Late endosome</location>
    </subcellularLocation>
    <subcellularLocation>
        <location evidence="1">Membrane</location>
        <topology evidence="1">Peripheral membrane protein</topology>
    </subcellularLocation>
</comment>
<dbReference type="GO" id="GO:0099639">
    <property type="term" value="P:neurotransmitter receptor transport, endosome to plasma membrane"/>
    <property type="evidence" value="ECO:0007669"/>
    <property type="project" value="UniProtKB-ARBA"/>
</dbReference>
<evidence type="ECO:0000256" key="1">
    <source>
        <dbReference type="ARBA" id="ARBA00004170"/>
    </source>
</evidence>
<dbReference type="InterPro" id="IPR042491">
    <property type="entry name" value="Vps35_C"/>
</dbReference>
<dbReference type="GO" id="GO:0042176">
    <property type="term" value="P:regulation of protein catabolic process"/>
    <property type="evidence" value="ECO:0007669"/>
    <property type="project" value="UniProtKB-ARBA"/>
</dbReference>
<dbReference type="Pfam" id="PF00514">
    <property type="entry name" value="Arm"/>
    <property type="match status" value="2"/>
</dbReference>
<evidence type="ECO:0000256" key="10">
    <source>
        <dbReference type="ARBA" id="ARBA00022927"/>
    </source>
</evidence>